<comment type="function">
    <text evidence="2">Antitoxin component of a type II toxin-antitoxin (TA) system.</text>
</comment>
<gene>
    <name evidence="3" type="ORF">SLINC_3552</name>
</gene>
<proteinExistence type="inferred from homology"/>
<accession>A0A1B1MAW4</accession>
<dbReference type="Gene3D" id="3.40.1620.10">
    <property type="entry name" value="YefM-like domain"/>
    <property type="match status" value="1"/>
</dbReference>
<sequence length="83" mass="9012">MTKVSISTARSQLDDLVRRVADGGETIGLTAEGHVVALLVPPQVVEDLEDDLAVADYRRRKAEGVLGEGVPHEEVRRLLGLRP</sequence>
<organism evidence="3 4">
    <name type="scientific">Streptomyces lincolnensis</name>
    <dbReference type="NCBI Taxonomy" id="1915"/>
    <lineage>
        <taxon>Bacteria</taxon>
        <taxon>Bacillati</taxon>
        <taxon>Actinomycetota</taxon>
        <taxon>Actinomycetes</taxon>
        <taxon>Kitasatosporales</taxon>
        <taxon>Streptomycetaceae</taxon>
        <taxon>Streptomyces</taxon>
    </lineage>
</organism>
<evidence type="ECO:0000256" key="1">
    <source>
        <dbReference type="ARBA" id="ARBA00009981"/>
    </source>
</evidence>
<dbReference type="AlphaFoldDB" id="A0A1B1MAW4"/>
<evidence type="ECO:0000313" key="3">
    <source>
        <dbReference type="EMBL" id="ANS65776.1"/>
    </source>
</evidence>
<evidence type="ECO:0000313" key="4">
    <source>
        <dbReference type="Proteomes" id="UP000092598"/>
    </source>
</evidence>
<protein>
    <recommendedName>
        <fullName evidence="2">Antitoxin</fullName>
    </recommendedName>
</protein>
<dbReference type="KEGG" id="sls:SLINC_3552"/>
<dbReference type="SUPFAM" id="SSF143120">
    <property type="entry name" value="YefM-like"/>
    <property type="match status" value="1"/>
</dbReference>
<dbReference type="InterPro" id="IPR006442">
    <property type="entry name" value="Antitoxin_Phd/YefM"/>
</dbReference>
<dbReference type="InterPro" id="IPR036165">
    <property type="entry name" value="YefM-like_sf"/>
</dbReference>
<dbReference type="EMBL" id="CP016438">
    <property type="protein sequence ID" value="ANS65776.1"/>
    <property type="molecule type" value="Genomic_DNA"/>
</dbReference>
<dbReference type="STRING" id="1915.SLINC_3552"/>
<dbReference type="RefSeq" id="WP_067434118.1">
    <property type="nucleotide sequence ID" value="NZ_CP016438.1"/>
</dbReference>
<reference evidence="3 4" key="1">
    <citation type="submission" date="2016-07" db="EMBL/GenBank/DDBJ databases">
        <title>Enhancement of antibiotic productionsby engineered nitrateutilization in actinobacteria.</title>
        <authorList>
            <person name="Meng S.C."/>
        </authorList>
    </citation>
    <scope>NUCLEOTIDE SEQUENCE [LARGE SCALE GENOMIC DNA]</scope>
    <source>
        <strain evidence="3 4">NRRL 2936</strain>
    </source>
</reference>
<keyword evidence="4" id="KW-1185">Reference proteome</keyword>
<name>A0A1B1MAW4_STRLN</name>
<dbReference type="Pfam" id="PF02604">
    <property type="entry name" value="PhdYeFM_antitox"/>
    <property type="match status" value="1"/>
</dbReference>
<comment type="similarity">
    <text evidence="1 2">Belongs to the phD/YefM antitoxin family.</text>
</comment>
<dbReference type="Proteomes" id="UP000092598">
    <property type="component" value="Chromosome"/>
</dbReference>
<evidence type="ECO:0000256" key="2">
    <source>
        <dbReference type="RuleBase" id="RU362080"/>
    </source>
</evidence>
<dbReference type="OrthoDB" id="488160at2"/>